<name>A0A2P2IPP2_RHIMU</name>
<accession>A0A2P2IPP2</accession>
<dbReference type="AlphaFoldDB" id="A0A2P2IPP2"/>
<reference evidence="1" key="1">
    <citation type="submission" date="2018-02" db="EMBL/GenBank/DDBJ databases">
        <title>Rhizophora mucronata_Transcriptome.</title>
        <authorList>
            <person name="Meera S.P."/>
            <person name="Sreeshan A."/>
            <person name="Augustine A."/>
        </authorList>
    </citation>
    <scope>NUCLEOTIDE SEQUENCE</scope>
    <source>
        <tissue evidence="1">Leaf</tissue>
    </source>
</reference>
<proteinExistence type="predicted"/>
<evidence type="ECO:0000313" key="1">
    <source>
        <dbReference type="EMBL" id="MBW83193.1"/>
    </source>
</evidence>
<organism evidence="1">
    <name type="scientific">Rhizophora mucronata</name>
    <name type="common">Asiatic mangrove</name>
    <dbReference type="NCBI Taxonomy" id="61149"/>
    <lineage>
        <taxon>Eukaryota</taxon>
        <taxon>Viridiplantae</taxon>
        <taxon>Streptophyta</taxon>
        <taxon>Embryophyta</taxon>
        <taxon>Tracheophyta</taxon>
        <taxon>Spermatophyta</taxon>
        <taxon>Magnoliopsida</taxon>
        <taxon>eudicotyledons</taxon>
        <taxon>Gunneridae</taxon>
        <taxon>Pentapetalae</taxon>
        <taxon>rosids</taxon>
        <taxon>fabids</taxon>
        <taxon>Malpighiales</taxon>
        <taxon>Rhizophoraceae</taxon>
        <taxon>Rhizophora</taxon>
    </lineage>
</organism>
<protein>
    <submittedName>
        <fullName evidence="1">Uncharacterized protein</fullName>
    </submittedName>
</protein>
<sequence>MPRAALSRFIPAMPNRASGNSTPFANLDASAISLTVMSMWGMSLAKTKVVQLRNHSALTLLLLASRKPAIRLTFLTCRKIECSCTFKRTSLVIYWHSKTV</sequence>
<dbReference type="EMBL" id="GGEC01002710">
    <property type="protein sequence ID" value="MBW83193.1"/>
    <property type="molecule type" value="Transcribed_RNA"/>
</dbReference>